<evidence type="ECO:0000313" key="3">
    <source>
        <dbReference type="Proteomes" id="UP000093044"/>
    </source>
</evidence>
<reference evidence="2" key="1">
    <citation type="submission" date="2016-08" db="EMBL/GenBank/DDBJ databases">
        <title>Complete genome of Cloacibacillus porcorum.</title>
        <authorList>
            <person name="Looft T."/>
            <person name="Bayles D.O."/>
            <person name="Alt D.P."/>
        </authorList>
    </citation>
    <scope>NUCLEOTIDE SEQUENCE [LARGE SCALE GENOMIC DNA]</scope>
    <source>
        <strain evidence="2">CL-84</strain>
    </source>
</reference>
<dbReference type="NCBIfam" id="TIGR01918">
    <property type="entry name" value="various_sel_PB"/>
    <property type="match status" value="1"/>
</dbReference>
<gene>
    <name evidence="2" type="ORF">BED41_11185</name>
</gene>
<dbReference type="KEGG" id="cpor:BED41_11185"/>
<dbReference type="Proteomes" id="UP000093044">
    <property type="component" value="Chromosome"/>
</dbReference>
<name>A0A1B2I6I8_9BACT</name>
<dbReference type="Pfam" id="PF07355">
    <property type="entry name" value="GRDB"/>
    <property type="match status" value="1"/>
</dbReference>
<sequence length="348" mass="37538">MTLKVVHYINQFYAGIGGEEKADHQPEIREGIVGPGMGLNAAFGGEAEIVATVICGDGYYGEHTEEARAKCLEMVAAKKPDLFIAGPAFNAGRYGFACGDIAATVAAELGIPTVTSMYPENPGVELYSKKTYIVPCADSARGMGQALPVMAKLGLKLAKGEPMGPAKVEGYIHRGMRKSFFHEKSGAERAVEMLLKKLRGEEFQTEYEMPTFKKIPPAAPIKDLKHAKIALVTSGGIVPKGNPDRIRVSSAESFGEYDISSLFDMTPDNYESIHGGYDRQWANLDPDVVVPIDVMRELEKEGVFGKLHDKFYTTTGTGTAVAFGEKFGQEIGAKLKEASVDGVILTST</sequence>
<protein>
    <submittedName>
        <fullName evidence="2">Beta-aspartate methyltransferase</fullName>
    </submittedName>
</protein>
<keyword evidence="2" id="KW-0808">Transferase</keyword>
<keyword evidence="2" id="KW-0489">Methyltransferase</keyword>
<dbReference type="GO" id="GO:0032259">
    <property type="term" value="P:methylation"/>
    <property type="evidence" value="ECO:0007669"/>
    <property type="project" value="UniProtKB-KW"/>
</dbReference>
<proteinExistence type="predicted"/>
<organism evidence="2 3">
    <name type="scientific">Cloacibacillus porcorum</name>
    <dbReference type="NCBI Taxonomy" id="1197717"/>
    <lineage>
        <taxon>Bacteria</taxon>
        <taxon>Thermotogati</taxon>
        <taxon>Synergistota</taxon>
        <taxon>Synergistia</taxon>
        <taxon>Synergistales</taxon>
        <taxon>Synergistaceae</taxon>
        <taxon>Cloacibacillus</taxon>
    </lineage>
</organism>
<keyword evidence="3" id="KW-1185">Reference proteome</keyword>
<evidence type="ECO:0000313" key="2">
    <source>
        <dbReference type="EMBL" id="ANZ45584.1"/>
    </source>
</evidence>
<dbReference type="AlphaFoldDB" id="A0A1B2I6I8"/>
<dbReference type="STRING" id="1197717.BED41_11185"/>
<dbReference type="InterPro" id="IPR010187">
    <property type="entry name" value="Various_sel_PB"/>
</dbReference>
<dbReference type="EMBL" id="CP016757">
    <property type="protein sequence ID" value="ANZ45584.1"/>
    <property type="molecule type" value="Genomic_DNA"/>
</dbReference>
<dbReference type="GO" id="GO:0008168">
    <property type="term" value="F:methyltransferase activity"/>
    <property type="evidence" value="ECO:0007669"/>
    <property type="project" value="UniProtKB-KW"/>
</dbReference>
<accession>A0A1B2I6I8</accession>
<dbReference type="GO" id="GO:0050485">
    <property type="term" value="F:oxidoreductase activity, acting on X-H and Y-H to form an X-Y bond, with a disulfide as acceptor"/>
    <property type="evidence" value="ECO:0007669"/>
    <property type="project" value="InterPro"/>
</dbReference>
<keyword evidence="1" id="KW-0560">Oxidoreductase</keyword>
<evidence type="ECO:0000256" key="1">
    <source>
        <dbReference type="ARBA" id="ARBA00023002"/>
    </source>
</evidence>